<proteinExistence type="predicted"/>
<name>A0ABR2HTG0_9EUKA</name>
<feature type="compositionally biased region" description="Basic and acidic residues" evidence="1">
    <location>
        <begin position="176"/>
        <end position="195"/>
    </location>
</feature>
<feature type="compositionally biased region" description="Acidic residues" evidence="1">
    <location>
        <begin position="711"/>
        <end position="721"/>
    </location>
</feature>
<evidence type="ECO:0000256" key="1">
    <source>
        <dbReference type="SAM" id="MobiDB-lite"/>
    </source>
</evidence>
<evidence type="ECO:0000313" key="3">
    <source>
        <dbReference type="Proteomes" id="UP001470230"/>
    </source>
</evidence>
<sequence length="735" mass="86205">MLCIFLENTPPRDDLLITIKHNEDTYTFSRDLTLKHSQKISDLLNNQEEENTINLDYEHIYDDFQLIADLFNYKRIFINRLNIDFLEYSANYLQIPVLIKKTEKYRNHYNDFLKDPIFKELRSLRKQVFSIGQLQCNSDDESDSDYEDDTTNDNTTNSNTNHNENSNSNENNNEIITEKDDKKETNADIENDNKTNTDNNQEINEITKVVVSDETNEETKEYTHQIKYRPGYSSSVTHIIYSACIADPLNAEKYLQIVKNDPEIYNDFQKNINSNLFLPTFNTILLKYLLMKISHFDPFYFNSRSNYLLDTNLSSYFNEIDSFYHIFHSHKKSLEIIISIIKDDDIGSLQQMNIAHTDAFTNKEKFTLLFQVSMIASSIKCFKYFLLNCETLFHHFKFDKNLIRPSIIGGNIEIFRTLLDRYSGSPIDFLNDAILYQKNDILKWIIVNHVQFLSLYNSCCSKVLYGEKFIKQKWYECRNCYPKHTEGCCKFCAKHCHVNNDGEVRLHNPKFNYISTSCYCDDECMLSQNMEPVGNKEFVEIDDLILLAVFCLNTGALKILIDEGGYILRCRDRVTKEPYIMNDQKLNELIVKMRGYKVMNVEEIGPSNENQLNSTLFGRLEFMRNALARVRNYPDFQDNQEDNVNDIGINNDNDNYEDDLFINTLLDDAVNDVDRQENDQTNRYMHQLNNFYGDSDDDDLNCLLDTISESDPNENENDPNENENNPNENDPNENE</sequence>
<reference evidence="2 3" key="1">
    <citation type="submission" date="2024-04" db="EMBL/GenBank/DDBJ databases">
        <title>Tritrichomonas musculus Genome.</title>
        <authorList>
            <person name="Alves-Ferreira E."/>
            <person name="Grigg M."/>
            <person name="Lorenzi H."/>
            <person name="Galac M."/>
        </authorList>
    </citation>
    <scope>NUCLEOTIDE SEQUENCE [LARGE SCALE GENOMIC DNA]</scope>
    <source>
        <strain evidence="2 3">EAF2021</strain>
    </source>
</reference>
<protein>
    <recommendedName>
        <fullName evidence="4">DUF3447 domain-containing protein</fullName>
    </recommendedName>
</protein>
<feature type="region of interest" description="Disordered" evidence="1">
    <location>
        <begin position="136"/>
        <end position="206"/>
    </location>
</feature>
<feature type="compositionally biased region" description="Acidic residues" evidence="1">
    <location>
        <begin position="138"/>
        <end position="151"/>
    </location>
</feature>
<comment type="caution">
    <text evidence="2">The sequence shown here is derived from an EMBL/GenBank/DDBJ whole genome shotgun (WGS) entry which is preliminary data.</text>
</comment>
<dbReference type="EMBL" id="JAPFFF010000023">
    <property type="protein sequence ID" value="KAK8852380.1"/>
    <property type="molecule type" value="Genomic_DNA"/>
</dbReference>
<feature type="compositionally biased region" description="Low complexity" evidence="1">
    <location>
        <begin position="152"/>
        <end position="175"/>
    </location>
</feature>
<keyword evidence="3" id="KW-1185">Reference proteome</keyword>
<feature type="region of interest" description="Disordered" evidence="1">
    <location>
        <begin position="696"/>
        <end position="735"/>
    </location>
</feature>
<dbReference type="CDD" id="cd19671">
    <property type="entry name" value="UBR-box_UBR4_5_6_7"/>
    <property type="match status" value="1"/>
</dbReference>
<accession>A0ABR2HTG0</accession>
<organism evidence="2 3">
    <name type="scientific">Tritrichomonas musculus</name>
    <dbReference type="NCBI Taxonomy" id="1915356"/>
    <lineage>
        <taxon>Eukaryota</taxon>
        <taxon>Metamonada</taxon>
        <taxon>Parabasalia</taxon>
        <taxon>Tritrichomonadida</taxon>
        <taxon>Tritrichomonadidae</taxon>
        <taxon>Tritrichomonas</taxon>
    </lineage>
</organism>
<evidence type="ECO:0000313" key="2">
    <source>
        <dbReference type="EMBL" id="KAK8852380.1"/>
    </source>
</evidence>
<dbReference type="Proteomes" id="UP001470230">
    <property type="component" value="Unassembled WGS sequence"/>
</dbReference>
<evidence type="ECO:0008006" key="4">
    <source>
        <dbReference type="Google" id="ProtNLM"/>
    </source>
</evidence>
<gene>
    <name evidence="2" type="ORF">M9Y10_017354</name>
</gene>